<dbReference type="SUPFAM" id="SSF103506">
    <property type="entry name" value="Mitochondrial carrier"/>
    <property type="match status" value="1"/>
</dbReference>
<sequence>MSLDSSAQASTSTSTSTFYSTSDRSTSASSLRDRHVSQLKHHSEGVLPAGNPAFLGKGEMSTHKMDESLSDEHSSRPRYIHAMLAGGIGGSSGDMLMHSLDTVKTRQQGDPHMPPKYTSTSASYLKIFREEGFRRGLYSGVTPALWGSFPGTVIFFGTYEWSKRNMLDHGINPTISYLSAGFVADLAASIVYVPSEVLKTRLQLQGRYNNPYVKSSYNYRSTTDALRTIVRTEGFGAMFSGYKATIFRDLPFSALQFAFYEQEQTWAKEWVGSRDIGLPLEILTATTAGGMAGVMTCPLDVVKTRIQTQQNPETQKPPSSSPSTTTTTTTTPTAAADHAASSKDTRPHSHHHNPNNTTSTLKAHSRPISTSSPSTSTVQPGAPILNTSSIFTGLRLLYHTEGLAGWFRGVGPRAVWTSVQSGTMLVMYQYLLKQMELWQHAEELDPL</sequence>
<accession>A0A7H8R1A8</accession>
<evidence type="ECO:0000256" key="1">
    <source>
        <dbReference type="ARBA" id="ARBA00004141"/>
    </source>
</evidence>
<feature type="repeat" description="Solcar" evidence="9">
    <location>
        <begin position="172"/>
        <end position="266"/>
    </location>
</feature>
<dbReference type="EMBL" id="CP055901">
    <property type="protein sequence ID" value="QKX59768.1"/>
    <property type="molecule type" value="Genomic_DNA"/>
</dbReference>
<feature type="compositionally biased region" description="Low complexity" evidence="11">
    <location>
        <begin position="317"/>
        <end position="333"/>
    </location>
</feature>
<feature type="compositionally biased region" description="Low complexity" evidence="11">
    <location>
        <begin position="1"/>
        <end position="30"/>
    </location>
</feature>
<dbReference type="RefSeq" id="XP_035345945.1">
    <property type="nucleotide sequence ID" value="XM_035490052.1"/>
</dbReference>
<proteinExistence type="inferred from homology"/>
<keyword evidence="8 9" id="KW-0472">Membrane</keyword>
<gene>
    <name evidence="12" type="ORF">TRUGW13939_06910</name>
</gene>
<evidence type="ECO:0008006" key="14">
    <source>
        <dbReference type="Google" id="ProtNLM"/>
    </source>
</evidence>
<dbReference type="Gene3D" id="1.50.40.10">
    <property type="entry name" value="Mitochondrial carrier domain"/>
    <property type="match status" value="2"/>
</dbReference>
<evidence type="ECO:0000256" key="10">
    <source>
        <dbReference type="RuleBase" id="RU000488"/>
    </source>
</evidence>
<feature type="compositionally biased region" description="Basic and acidic residues" evidence="11">
    <location>
        <begin position="60"/>
        <end position="71"/>
    </location>
</feature>
<keyword evidence="4 9" id="KW-0812">Transmembrane</keyword>
<evidence type="ECO:0000256" key="2">
    <source>
        <dbReference type="ARBA" id="ARBA00006375"/>
    </source>
</evidence>
<evidence type="ECO:0000256" key="7">
    <source>
        <dbReference type="ARBA" id="ARBA00022989"/>
    </source>
</evidence>
<keyword evidence="6" id="KW-0496">Mitochondrion</keyword>
<protein>
    <recommendedName>
        <fullName evidence="14">Mitochondrial thiamine pyrophosphate carrier 1</fullName>
    </recommendedName>
</protein>
<reference evidence="13" key="1">
    <citation type="submission" date="2020-06" db="EMBL/GenBank/DDBJ databases">
        <title>A chromosome-scale genome assembly of Talaromyces rugulosus W13939.</title>
        <authorList>
            <person name="Wang B."/>
            <person name="Guo L."/>
            <person name="Ye K."/>
            <person name="Wang L."/>
        </authorList>
    </citation>
    <scope>NUCLEOTIDE SEQUENCE [LARGE SCALE GENOMIC DNA]</scope>
    <source>
        <strain evidence="13">W13939</strain>
    </source>
</reference>
<evidence type="ECO:0000256" key="8">
    <source>
        <dbReference type="ARBA" id="ARBA00023136"/>
    </source>
</evidence>
<feature type="region of interest" description="Disordered" evidence="11">
    <location>
        <begin position="1"/>
        <end position="71"/>
    </location>
</feature>
<keyword evidence="6" id="KW-0999">Mitochondrion inner membrane</keyword>
<evidence type="ECO:0000313" key="12">
    <source>
        <dbReference type="EMBL" id="QKX59768.1"/>
    </source>
</evidence>
<organism evidence="12 13">
    <name type="scientific">Talaromyces rugulosus</name>
    <name type="common">Penicillium rugulosum</name>
    <dbReference type="NCBI Taxonomy" id="121627"/>
    <lineage>
        <taxon>Eukaryota</taxon>
        <taxon>Fungi</taxon>
        <taxon>Dikarya</taxon>
        <taxon>Ascomycota</taxon>
        <taxon>Pezizomycotina</taxon>
        <taxon>Eurotiomycetes</taxon>
        <taxon>Eurotiomycetidae</taxon>
        <taxon>Eurotiales</taxon>
        <taxon>Trichocomaceae</taxon>
        <taxon>Talaromyces</taxon>
        <taxon>Talaromyces sect. Islandici</taxon>
    </lineage>
</organism>
<feature type="compositionally biased region" description="Basic and acidic residues" evidence="11">
    <location>
        <begin position="31"/>
        <end position="44"/>
    </location>
</feature>
<comment type="similarity">
    <text evidence="2 10">Belongs to the mitochondrial carrier (TC 2.A.29) family.</text>
</comment>
<evidence type="ECO:0000256" key="9">
    <source>
        <dbReference type="PROSITE-ProRule" id="PRU00282"/>
    </source>
</evidence>
<feature type="repeat" description="Solcar" evidence="9">
    <location>
        <begin position="280"/>
        <end position="434"/>
    </location>
</feature>
<keyword evidence="13" id="KW-1185">Reference proteome</keyword>
<dbReference type="Pfam" id="PF00153">
    <property type="entry name" value="Mito_carr"/>
    <property type="match status" value="4"/>
</dbReference>
<feature type="region of interest" description="Disordered" evidence="11">
    <location>
        <begin position="307"/>
        <end position="382"/>
    </location>
</feature>
<dbReference type="FunFam" id="1.50.40.10:FF:000095">
    <property type="entry name" value="Mitochondrial carrier protein"/>
    <property type="match status" value="1"/>
</dbReference>
<evidence type="ECO:0000256" key="3">
    <source>
        <dbReference type="ARBA" id="ARBA00022448"/>
    </source>
</evidence>
<dbReference type="InterPro" id="IPR018108">
    <property type="entry name" value="MCP_transmembrane"/>
</dbReference>
<keyword evidence="7" id="KW-1133">Transmembrane helix</keyword>
<dbReference type="AlphaFoldDB" id="A0A7H8R1A8"/>
<name>A0A7H8R1A8_TALRU</name>
<evidence type="ECO:0000256" key="6">
    <source>
        <dbReference type="ARBA" id="ARBA00022792"/>
    </source>
</evidence>
<keyword evidence="5" id="KW-0677">Repeat</keyword>
<feature type="compositionally biased region" description="Polar residues" evidence="11">
    <location>
        <begin position="307"/>
        <end position="316"/>
    </location>
</feature>
<evidence type="ECO:0000256" key="4">
    <source>
        <dbReference type="ARBA" id="ARBA00022692"/>
    </source>
</evidence>
<evidence type="ECO:0000256" key="11">
    <source>
        <dbReference type="SAM" id="MobiDB-lite"/>
    </source>
</evidence>
<dbReference type="PROSITE" id="PS50920">
    <property type="entry name" value="SOLCAR"/>
    <property type="match status" value="3"/>
</dbReference>
<dbReference type="GeneID" id="55994403"/>
<evidence type="ECO:0000256" key="5">
    <source>
        <dbReference type="ARBA" id="ARBA00022737"/>
    </source>
</evidence>
<evidence type="ECO:0000313" key="13">
    <source>
        <dbReference type="Proteomes" id="UP000509510"/>
    </source>
</evidence>
<feature type="repeat" description="Solcar" evidence="9">
    <location>
        <begin position="77"/>
        <end position="165"/>
    </location>
</feature>
<dbReference type="GO" id="GO:0016020">
    <property type="term" value="C:membrane"/>
    <property type="evidence" value="ECO:0007669"/>
    <property type="project" value="UniProtKB-SubCell"/>
</dbReference>
<dbReference type="PANTHER" id="PTHR45667">
    <property type="entry name" value="S-ADENOSYLMETHIONINE MITOCHONDRIAL CARRIER PROTEIN"/>
    <property type="match status" value="1"/>
</dbReference>
<dbReference type="Proteomes" id="UP000509510">
    <property type="component" value="Chromosome IV"/>
</dbReference>
<keyword evidence="3 10" id="KW-0813">Transport</keyword>
<comment type="subcellular location">
    <subcellularLocation>
        <location evidence="1">Membrane</location>
        <topology evidence="1">Multi-pass membrane protein</topology>
    </subcellularLocation>
</comment>
<dbReference type="InterPro" id="IPR023395">
    <property type="entry name" value="MCP_dom_sf"/>
</dbReference>
<dbReference type="OrthoDB" id="415315at2759"/>
<dbReference type="KEGG" id="trg:TRUGW13939_06910"/>